<evidence type="ECO:0000256" key="4">
    <source>
        <dbReference type="ARBA" id="ARBA00022759"/>
    </source>
</evidence>
<feature type="region of interest" description="Disordered" evidence="13">
    <location>
        <begin position="450"/>
        <end position="490"/>
    </location>
</feature>
<dbReference type="SUPFAM" id="SSF56281">
    <property type="entry name" value="Metallo-hydrolase/oxidoreductase"/>
    <property type="match status" value="1"/>
</dbReference>
<dbReference type="Proteomes" id="UP001498771">
    <property type="component" value="Unassembled WGS sequence"/>
</dbReference>
<keyword evidence="3" id="KW-0540">Nuclease</keyword>
<dbReference type="PANTHER" id="PTHR23240:SF8">
    <property type="entry name" value="PROTEIN ARTEMIS"/>
    <property type="match status" value="1"/>
</dbReference>
<comment type="similarity">
    <text evidence="2">Belongs to the DNA repair metallo-beta-lactamase (DRMBL) family.</text>
</comment>
<evidence type="ECO:0000313" key="16">
    <source>
        <dbReference type="Proteomes" id="UP001498771"/>
    </source>
</evidence>
<protein>
    <recommendedName>
        <fullName evidence="11">Protein artemis</fullName>
    </recommendedName>
    <alternativeName>
        <fullName evidence="12">DNA cross-link repair 1C protein</fullName>
    </alternativeName>
</protein>
<evidence type="ECO:0000256" key="9">
    <source>
        <dbReference type="ARBA" id="ARBA00023204"/>
    </source>
</evidence>
<dbReference type="EMBL" id="JBBJBU010000015">
    <property type="protein sequence ID" value="KAK7202760.1"/>
    <property type="molecule type" value="Genomic_DNA"/>
</dbReference>
<evidence type="ECO:0000256" key="13">
    <source>
        <dbReference type="SAM" id="MobiDB-lite"/>
    </source>
</evidence>
<dbReference type="Gene3D" id="3.60.15.10">
    <property type="entry name" value="Ribonuclease Z/Hydroxyacylglutathione hydrolase-like"/>
    <property type="match status" value="1"/>
</dbReference>
<evidence type="ECO:0000256" key="6">
    <source>
        <dbReference type="ARBA" id="ARBA00022801"/>
    </source>
</evidence>
<evidence type="ECO:0000256" key="11">
    <source>
        <dbReference type="ARBA" id="ARBA00039759"/>
    </source>
</evidence>
<evidence type="ECO:0000256" key="12">
    <source>
        <dbReference type="ARBA" id="ARBA00042677"/>
    </source>
</evidence>
<dbReference type="InterPro" id="IPR011084">
    <property type="entry name" value="DRMBL"/>
</dbReference>
<keyword evidence="8" id="KW-0233">DNA recombination</keyword>
<evidence type="ECO:0000256" key="8">
    <source>
        <dbReference type="ARBA" id="ARBA00023172"/>
    </source>
</evidence>
<dbReference type="PANTHER" id="PTHR23240">
    <property type="entry name" value="DNA CROSS-LINK REPAIR PROTEIN PSO2/SNM1-RELATED"/>
    <property type="match status" value="1"/>
</dbReference>
<keyword evidence="4" id="KW-0255">Endonuclease</keyword>
<gene>
    <name evidence="15" type="ORF">BZA70DRAFT_93028</name>
</gene>
<dbReference type="GeneID" id="90041056"/>
<name>A0ABR1EYV7_9ASCO</name>
<reference evidence="15 16" key="1">
    <citation type="submission" date="2024-03" db="EMBL/GenBank/DDBJ databases">
        <title>Genome-scale model development and genomic sequencing of the oleaginous clade Lipomyces.</title>
        <authorList>
            <consortium name="Lawrence Berkeley National Laboratory"/>
            <person name="Czajka J.J."/>
            <person name="Han Y."/>
            <person name="Kim J."/>
            <person name="Mondo S.J."/>
            <person name="Hofstad B.A."/>
            <person name="Robles A."/>
            <person name="Haridas S."/>
            <person name="Riley R."/>
            <person name="LaButti K."/>
            <person name="Pangilinan J."/>
            <person name="Andreopoulos W."/>
            <person name="Lipzen A."/>
            <person name="Yan J."/>
            <person name="Wang M."/>
            <person name="Ng V."/>
            <person name="Grigoriev I.V."/>
            <person name="Spatafora J.W."/>
            <person name="Magnuson J.K."/>
            <person name="Baker S.E."/>
            <person name="Pomraning K.R."/>
        </authorList>
    </citation>
    <scope>NUCLEOTIDE SEQUENCE [LARGE SCALE GENOMIC DNA]</scope>
    <source>
        <strain evidence="15 16">Phaff 52-87</strain>
    </source>
</reference>
<feature type="domain" description="DNA repair metallo-beta-lactamase" evidence="14">
    <location>
        <begin position="331"/>
        <end position="365"/>
    </location>
</feature>
<dbReference type="Pfam" id="PF07522">
    <property type="entry name" value="DRMBL"/>
    <property type="match status" value="1"/>
</dbReference>
<evidence type="ECO:0000256" key="1">
    <source>
        <dbReference type="ARBA" id="ARBA00004123"/>
    </source>
</evidence>
<keyword evidence="6" id="KW-0378">Hydrolase</keyword>
<dbReference type="Pfam" id="PF23023">
    <property type="entry name" value="Anti-Pycsar_Apyc1"/>
    <property type="match status" value="1"/>
</dbReference>
<dbReference type="InterPro" id="IPR036866">
    <property type="entry name" value="RibonucZ/Hydroxyglut_hydro"/>
</dbReference>
<evidence type="ECO:0000259" key="14">
    <source>
        <dbReference type="Pfam" id="PF07522"/>
    </source>
</evidence>
<keyword evidence="7" id="KW-0269">Exonuclease</keyword>
<dbReference type="RefSeq" id="XP_064765793.1">
    <property type="nucleotide sequence ID" value="XM_064915544.1"/>
</dbReference>
<evidence type="ECO:0000313" key="15">
    <source>
        <dbReference type="EMBL" id="KAK7202760.1"/>
    </source>
</evidence>
<keyword evidence="16" id="KW-1185">Reference proteome</keyword>
<feature type="compositionally biased region" description="Polar residues" evidence="13">
    <location>
        <begin position="473"/>
        <end position="490"/>
    </location>
</feature>
<comment type="subcellular location">
    <subcellularLocation>
        <location evidence="1">Nucleus</location>
    </subcellularLocation>
</comment>
<keyword evidence="10" id="KW-0539">Nucleus</keyword>
<accession>A0ABR1EYV7</accession>
<organism evidence="15 16">
    <name type="scientific">Myxozyma melibiosi</name>
    <dbReference type="NCBI Taxonomy" id="54550"/>
    <lineage>
        <taxon>Eukaryota</taxon>
        <taxon>Fungi</taxon>
        <taxon>Dikarya</taxon>
        <taxon>Ascomycota</taxon>
        <taxon>Saccharomycotina</taxon>
        <taxon>Lipomycetes</taxon>
        <taxon>Lipomycetales</taxon>
        <taxon>Lipomycetaceae</taxon>
        <taxon>Myxozyma</taxon>
    </lineage>
</organism>
<comment type="caution">
    <text evidence="15">The sequence shown here is derived from an EMBL/GenBank/DDBJ whole genome shotgun (WGS) entry which is preliminary data.</text>
</comment>
<evidence type="ECO:0000256" key="2">
    <source>
        <dbReference type="ARBA" id="ARBA00010304"/>
    </source>
</evidence>
<evidence type="ECO:0000256" key="3">
    <source>
        <dbReference type="ARBA" id="ARBA00022722"/>
    </source>
</evidence>
<evidence type="ECO:0000256" key="7">
    <source>
        <dbReference type="ARBA" id="ARBA00022839"/>
    </source>
</evidence>
<keyword evidence="5" id="KW-0227">DNA damage</keyword>
<evidence type="ECO:0000256" key="5">
    <source>
        <dbReference type="ARBA" id="ARBA00022763"/>
    </source>
</evidence>
<keyword evidence="9" id="KW-0234">DNA repair</keyword>
<sequence>MHSDHLQGLEGYNGPLIYCSAATKSIVLMLEKKTVRLQGLREGIEMENRRMYAHLEKVMRVIPYDTPTTIDLDAQKTITVTLTEANHCPGSTMFLIEDDHSSILYTGDLRAEPWWLQKLAQNPFFIPYTIGQKQISTVYLDTSFVSRESSCHYFFPTKAEGARSLIRKIREYPSDTVFHLNAWTFGYEQLIMTIAAAFRTKIHTDPYRYRIFKRLARRGEYEYGMLQCLTEEPLESRFHCCELGYQCDGRRAKSTKVVHVVPTVSNVVPELGAAFLDEHEYIEIGVPATEPIAFPQTSAYIAGSKIKSEPDPANQAILLSANTESTPANLQPKVLRVPYSRHSSYSELCDLVSLFSPLDVYPCVVSDYFYEENLTVERLFGKFCSQNIYHYFDVYELPKLVMARKQKTDMSMFLSKFLRDESIKMEPQLSCSQSISLGIVKAERTTSVSSPTQYSESIDNSFPRTTTSKRSKSFVSSEPEQASFSGSKEKSSQTACTTTALTILRKAAAKKRRLNELAHVDAAEATTHTTNIQTSKATRIPSF</sequence>
<feature type="compositionally biased region" description="Polar residues" evidence="13">
    <location>
        <begin position="450"/>
        <end position="466"/>
    </location>
</feature>
<evidence type="ECO:0000256" key="10">
    <source>
        <dbReference type="ARBA" id="ARBA00023242"/>
    </source>
</evidence>
<proteinExistence type="inferred from homology"/>